<dbReference type="NCBIfam" id="TIGR04183">
    <property type="entry name" value="Por_Secre_tail"/>
    <property type="match status" value="1"/>
</dbReference>
<protein>
    <recommendedName>
        <fullName evidence="3">Fibronectin type-III domain-containing protein</fullName>
    </recommendedName>
</protein>
<reference evidence="4 5" key="1">
    <citation type="submission" date="2018-04" db="EMBL/GenBank/DDBJ databases">
        <title>Genome sequencing of Flavobacterium sp. HYN0048.</title>
        <authorList>
            <person name="Yi H."/>
            <person name="Baek C."/>
        </authorList>
    </citation>
    <scope>NUCLEOTIDE SEQUENCE [LARGE SCALE GENOMIC DNA]</scope>
    <source>
        <strain evidence="4 5">HYN0048</strain>
    </source>
</reference>
<evidence type="ECO:0000259" key="3">
    <source>
        <dbReference type="PROSITE" id="PS50853"/>
    </source>
</evidence>
<dbReference type="InterPro" id="IPR036116">
    <property type="entry name" value="FN3_sf"/>
</dbReference>
<dbReference type="RefSeq" id="WP_108370653.1">
    <property type="nucleotide sequence ID" value="NZ_CP028811.1"/>
</dbReference>
<dbReference type="CDD" id="cd00063">
    <property type="entry name" value="FN3"/>
    <property type="match status" value="1"/>
</dbReference>
<dbReference type="OrthoDB" id="1113525at2"/>
<dbReference type="Pfam" id="PF23759">
    <property type="entry name" value="GBD_T9SS_assoc"/>
    <property type="match status" value="3"/>
</dbReference>
<gene>
    <name evidence="4" type="ORF">HYN48_08255</name>
</gene>
<evidence type="ECO:0000313" key="5">
    <source>
        <dbReference type="Proteomes" id="UP000244193"/>
    </source>
</evidence>
<dbReference type="EMBL" id="CP028811">
    <property type="protein sequence ID" value="AWA30071.1"/>
    <property type="molecule type" value="Genomic_DNA"/>
</dbReference>
<dbReference type="AlphaFoldDB" id="A0A2S0RG45"/>
<dbReference type="InterPro" id="IPR013783">
    <property type="entry name" value="Ig-like_fold"/>
</dbReference>
<dbReference type="InterPro" id="IPR003961">
    <property type="entry name" value="FN3_dom"/>
</dbReference>
<proteinExistence type="predicted"/>
<dbReference type="Gene3D" id="2.60.40.10">
    <property type="entry name" value="Immunoglobulins"/>
    <property type="match status" value="1"/>
</dbReference>
<keyword evidence="5" id="KW-1185">Reference proteome</keyword>
<feature type="chain" id="PRO_5015720035" description="Fibronectin type-III domain-containing protein" evidence="2">
    <location>
        <begin position="21"/>
        <end position="1006"/>
    </location>
</feature>
<evidence type="ECO:0000313" key="4">
    <source>
        <dbReference type="EMBL" id="AWA30071.1"/>
    </source>
</evidence>
<name>A0A2S0RG45_9FLAO</name>
<sequence>MMKKNYLFLLLSVFCFQANAQIVNESANWPNQAWTITGDYSTLPAAFESDPTATPNFAFDDDDATNGHEDNIAAESPVIDLTAAFAGNEKFISVTAQYGYRYLADDVLVFQYWDADAAVWVNWGANIPGNDLTIVDNFCTIPKTTISSGALGIGNFTPNQLANFRYRISYDDKIGGADWNYGFCFDSPVLTSAACGTPSAIMFSNTTANTVDVAWGDLAVPYEYVIDENAGDPAGAGIASATNSVSINNLTQLTMYYFHVRAVCAPGVYSAWTTASFTTLPDPAANDECANAIDLTVNPDFACGTVTAGTLLGATESAETDNGAGTPDDDVWYTFTATATSQKISLSNVAGTPTDMVFEVLSGSCGAFTSLLISDPNTNSVGNLTPGEVYYIRVFSYTAGGSNSTTTFNICVGTPPPPAANDDCNAAEALTVNPDTSCAAVTAGTLQSATDSGEGDNGAGTPDDDVWYTFVATNPVQTITLSGITGSATDLVHEVLSGNCGGGFTSLSVSDPNSSAVANLTVGDTYYIRVFTSGTTASDTTFNICVGTPPPPPVNDDATGALELVLDLGTACGPNKITGISNDQTSPSPEVNPTCMDQYNPSQGNGDLWFYFVAPNPTVTLNISDITGSIITVSSALYSGTPGNLTETGTCGNAATKTYSDLIPGDTYYLRLWDYGNDGIGTFSLCGYYIDCVNPTATYTVVSDCANGPQFFVNVDVTDMGSASSITVSDDQGSASQNLSGVGMVTFGPYQNGTSVIYTVANDQNAVCTLTSPARTQAACPPANDECDAAESFVVGSVVGEIVYDASNLGATGSAQAAPATCGGYSGGDVWYTIVTPPSGNVIIETQNSSTGATGVDTVVTVYSGDCANLVQVGCDDDGAATGAYSKVTVTGQTPGAPLYLRVYEYGNNNFGGFGITAYDDSMLGTNPLNDGKFSVYPNPVHNVLNLSYDTNMSGVAVYNLVGQQVIAKSLNATAAQVDMSGLAAGTYIVKVMADNQVKTIKVIKQ</sequence>
<organism evidence="4 5">
    <name type="scientific">Flavobacterium magnum</name>
    <dbReference type="NCBI Taxonomy" id="2162713"/>
    <lineage>
        <taxon>Bacteria</taxon>
        <taxon>Pseudomonadati</taxon>
        <taxon>Bacteroidota</taxon>
        <taxon>Flavobacteriia</taxon>
        <taxon>Flavobacteriales</taxon>
        <taxon>Flavobacteriaceae</taxon>
        <taxon>Flavobacterium</taxon>
    </lineage>
</organism>
<evidence type="ECO:0000256" key="2">
    <source>
        <dbReference type="SAM" id="SignalP"/>
    </source>
</evidence>
<accession>A0A2S0RG45</accession>
<feature type="domain" description="Fibronectin type-III" evidence="3">
    <location>
        <begin position="197"/>
        <end position="283"/>
    </location>
</feature>
<evidence type="ECO:0000256" key="1">
    <source>
        <dbReference type="ARBA" id="ARBA00022729"/>
    </source>
</evidence>
<dbReference type="Pfam" id="PF18962">
    <property type="entry name" value="Por_Secre_tail"/>
    <property type="match status" value="1"/>
</dbReference>
<dbReference type="Proteomes" id="UP000244193">
    <property type="component" value="Chromosome"/>
</dbReference>
<keyword evidence="1 2" id="KW-0732">Signal</keyword>
<dbReference type="InterPro" id="IPR056600">
    <property type="entry name" value="GBD_T9SS_assoc"/>
</dbReference>
<dbReference type="InterPro" id="IPR026444">
    <property type="entry name" value="Secre_tail"/>
</dbReference>
<dbReference type="KEGG" id="fmg:HYN48_08255"/>
<feature type="signal peptide" evidence="2">
    <location>
        <begin position="1"/>
        <end position="20"/>
    </location>
</feature>
<dbReference type="SUPFAM" id="SSF49265">
    <property type="entry name" value="Fibronectin type III"/>
    <property type="match status" value="1"/>
</dbReference>
<dbReference type="Gene3D" id="2.60.120.380">
    <property type="match status" value="1"/>
</dbReference>
<dbReference type="PROSITE" id="PS50853">
    <property type="entry name" value="FN3"/>
    <property type="match status" value="1"/>
</dbReference>